<evidence type="ECO:0000313" key="3">
    <source>
        <dbReference type="Proteomes" id="UP001492380"/>
    </source>
</evidence>
<keyword evidence="3" id="KW-1185">Reference proteome</keyword>
<dbReference type="Proteomes" id="UP001492380">
    <property type="component" value="Unassembled WGS sequence"/>
</dbReference>
<proteinExistence type="predicted"/>
<organism evidence="2 3">
    <name type="scientific">Phyllosticta capitalensis</name>
    <dbReference type="NCBI Taxonomy" id="121624"/>
    <lineage>
        <taxon>Eukaryota</taxon>
        <taxon>Fungi</taxon>
        <taxon>Dikarya</taxon>
        <taxon>Ascomycota</taxon>
        <taxon>Pezizomycotina</taxon>
        <taxon>Dothideomycetes</taxon>
        <taxon>Dothideomycetes incertae sedis</taxon>
        <taxon>Botryosphaeriales</taxon>
        <taxon>Phyllostictaceae</taxon>
        <taxon>Phyllosticta</taxon>
    </lineage>
</organism>
<sequence>MSITTEDLAAAYTEVILLDNALLETLNDINRRWKGTQHPYYPYYSCVVRRARQQSCELLCDETKIVRLLGESDDDAEPSVFDRFALRAQQAIGALLVASLEFDVAGCGEGTLEDEAWKLLASHRAINATRTNHDEPLEDVQRKSEKLGKLGEEDETERSRTEAEWTQEEEAERTVTQTAKWEDSFFNSFKRLWRGCALAATQGWKR</sequence>
<feature type="region of interest" description="Disordered" evidence="1">
    <location>
        <begin position="130"/>
        <end position="176"/>
    </location>
</feature>
<comment type="caution">
    <text evidence="2">The sequence shown here is derived from an EMBL/GenBank/DDBJ whole genome shotgun (WGS) entry which is preliminary data.</text>
</comment>
<gene>
    <name evidence="2" type="ORF">HDK90DRAFT_529569</name>
</gene>
<evidence type="ECO:0000256" key="1">
    <source>
        <dbReference type="SAM" id="MobiDB-lite"/>
    </source>
</evidence>
<name>A0ABR1Z1B2_9PEZI</name>
<dbReference type="EMBL" id="JBBWRZ010000001">
    <property type="protein sequence ID" value="KAK8246195.1"/>
    <property type="molecule type" value="Genomic_DNA"/>
</dbReference>
<evidence type="ECO:0000313" key="2">
    <source>
        <dbReference type="EMBL" id="KAK8246195.1"/>
    </source>
</evidence>
<accession>A0ABR1Z1B2</accession>
<reference evidence="2 3" key="1">
    <citation type="submission" date="2024-04" db="EMBL/GenBank/DDBJ databases">
        <title>Phyllosticta paracitricarpa is synonymous to the EU quarantine fungus P. citricarpa based on phylogenomic analyses.</title>
        <authorList>
            <consortium name="Lawrence Berkeley National Laboratory"/>
            <person name="Van Ingen-Buijs V.A."/>
            <person name="Van Westerhoven A.C."/>
            <person name="Haridas S."/>
            <person name="Skiadas P."/>
            <person name="Martin F."/>
            <person name="Groenewald J.Z."/>
            <person name="Crous P.W."/>
            <person name="Seidl M.F."/>
        </authorList>
    </citation>
    <scope>NUCLEOTIDE SEQUENCE [LARGE SCALE GENOMIC DNA]</scope>
    <source>
        <strain evidence="2 3">CBS 123374</strain>
    </source>
</reference>
<feature type="compositionally biased region" description="Basic and acidic residues" evidence="1">
    <location>
        <begin position="131"/>
        <end position="163"/>
    </location>
</feature>
<protein>
    <submittedName>
        <fullName evidence="2">Uncharacterized protein</fullName>
    </submittedName>
</protein>